<proteinExistence type="predicted"/>
<dbReference type="SUPFAM" id="SSF46938">
    <property type="entry name" value="CRAL/TRIO N-terminal domain"/>
    <property type="match status" value="1"/>
</dbReference>
<dbReference type="GO" id="GO:0016020">
    <property type="term" value="C:membrane"/>
    <property type="evidence" value="ECO:0007669"/>
    <property type="project" value="TreeGrafter"/>
</dbReference>
<dbReference type="Gene3D" id="3.40.525.10">
    <property type="entry name" value="CRAL-TRIO lipid binding domain"/>
    <property type="match status" value="1"/>
</dbReference>
<dbReference type="PRINTS" id="PR00180">
    <property type="entry name" value="CRETINALDHBP"/>
</dbReference>
<dbReference type="InterPro" id="IPR036273">
    <property type="entry name" value="CRAL/TRIO_N_dom_sf"/>
</dbReference>
<keyword evidence="3" id="KW-1185">Reference proteome</keyword>
<dbReference type="GO" id="GO:1902936">
    <property type="term" value="F:phosphatidylinositol bisphosphate binding"/>
    <property type="evidence" value="ECO:0007669"/>
    <property type="project" value="TreeGrafter"/>
</dbReference>
<evidence type="ECO:0000313" key="3">
    <source>
        <dbReference type="Proteomes" id="UP000183832"/>
    </source>
</evidence>
<dbReference type="Gene3D" id="1.20.5.1200">
    <property type="entry name" value="Alpha-tocopherol transfer"/>
    <property type="match status" value="1"/>
</dbReference>
<evidence type="ECO:0000259" key="1">
    <source>
        <dbReference type="PROSITE" id="PS50191"/>
    </source>
</evidence>
<organism evidence="2 3">
    <name type="scientific">Clunio marinus</name>
    <dbReference type="NCBI Taxonomy" id="568069"/>
    <lineage>
        <taxon>Eukaryota</taxon>
        <taxon>Metazoa</taxon>
        <taxon>Ecdysozoa</taxon>
        <taxon>Arthropoda</taxon>
        <taxon>Hexapoda</taxon>
        <taxon>Insecta</taxon>
        <taxon>Pterygota</taxon>
        <taxon>Neoptera</taxon>
        <taxon>Endopterygota</taxon>
        <taxon>Diptera</taxon>
        <taxon>Nematocera</taxon>
        <taxon>Chironomoidea</taxon>
        <taxon>Chironomidae</taxon>
        <taxon>Clunio</taxon>
    </lineage>
</organism>
<feature type="domain" description="CRAL-TRIO" evidence="1">
    <location>
        <begin position="105"/>
        <end position="243"/>
    </location>
</feature>
<name>A0A1J1HGE9_9DIPT</name>
<dbReference type="InterPro" id="IPR001251">
    <property type="entry name" value="CRAL-TRIO_dom"/>
</dbReference>
<gene>
    <name evidence="2" type="ORF">CLUMA_CG000455</name>
</gene>
<dbReference type="Gene3D" id="1.10.8.20">
    <property type="entry name" value="N-terminal domain of phosphatidylinositol transfer protein sec14p"/>
    <property type="match status" value="1"/>
</dbReference>
<protein>
    <submittedName>
        <fullName evidence="2">CLUMA_CG000455, isoform A</fullName>
    </submittedName>
</protein>
<dbReference type="InterPro" id="IPR036865">
    <property type="entry name" value="CRAL-TRIO_dom_sf"/>
</dbReference>
<dbReference type="OrthoDB" id="6682367at2759"/>
<reference evidence="2 3" key="1">
    <citation type="submission" date="2015-04" db="EMBL/GenBank/DDBJ databases">
        <authorList>
            <person name="Syromyatnikov M.Y."/>
            <person name="Popov V.N."/>
        </authorList>
    </citation>
    <scope>NUCLEOTIDE SEQUENCE [LARGE SCALE GENOMIC DNA]</scope>
</reference>
<accession>A0A1J1HGE9</accession>
<dbReference type="Proteomes" id="UP000183832">
    <property type="component" value="Unassembled WGS sequence"/>
</dbReference>
<dbReference type="EMBL" id="CVRI01000002">
    <property type="protein sequence ID" value="CRK86618.1"/>
    <property type="molecule type" value="Genomic_DNA"/>
</dbReference>
<dbReference type="Pfam" id="PF00650">
    <property type="entry name" value="CRAL_TRIO"/>
    <property type="match status" value="1"/>
</dbReference>
<dbReference type="PANTHER" id="PTHR10174:SF216">
    <property type="entry name" value="CRAL-TRIO DOMAIN-CONTAINING PROTEIN-RELATED"/>
    <property type="match status" value="1"/>
</dbReference>
<evidence type="ECO:0000313" key="2">
    <source>
        <dbReference type="EMBL" id="CRK86618.1"/>
    </source>
</evidence>
<dbReference type="CDD" id="cd00170">
    <property type="entry name" value="SEC14"/>
    <property type="match status" value="1"/>
</dbReference>
<dbReference type="PROSITE" id="PS50191">
    <property type="entry name" value="CRAL_TRIO"/>
    <property type="match status" value="1"/>
</dbReference>
<dbReference type="AlphaFoldDB" id="A0A1J1HGE9"/>
<sequence length="297" mass="34509">MIAREELHEDKEKIEDYLKALKEWIEKSPHLKARTDDQFLVAFLRGCQYSLEATKKKLDTFYTLRTHIPELLSNRDPMDIKLREVIKLGIGIPLPLTETPGSPRIFLIRHGIYDANMFTLHDVMKVSTMINDILLRDDDNFVVAGQIGILDLSGVSFKHFAQYNPGFIKKMTLLSHDGSPIRHRAFHYINTPPGFDNVFTVFMSLMNETDRNSVSYHDLESLFKIIPRRIMPFEYGGEAGPLQEIIDDWEKKILSYRMYFQEDEEQFGVDESKRIDRSNNAESLFGAEGSFNQLNFY</sequence>
<dbReference type="STRING" id="568069.A0A1J1HGE9"/>
<dbReference type="SUPFAM" id="SSF52087">
    <property type="entry name" value="CRAL/TRIO domain"/>
    <property type="match status" value="1"/>
</dbReference>
<dbReference type="PANTHER" id="PTHR10174">
    <property type="entry name" value="ALPHA-TOCOPHEROL TRANSFER PROTEIN-RELATED"/>
    <property type="match status" value="1"/>
</dbReference>